<feature type="signal peptide" evidence="3">
    <location>
        <begin position="1"/>
        <end position="24"/>
    </location>
</feature>
<dbReference type="Gene3D" id="3.40.630.10">
    <property type="entry name" value="Zn peptidases"/>
    <property type="match status" value="1"/>
</dbReference>
<dbReference type="Pfam" id="PF00246">
    <property type="entry name" value="Peptidase_M14"/>
    <property type="match status" value="1"/>
</dbReference>
<evidence type="ECO:0000259" key="4">
    <source>
        <dbReference type="PROSITE" id="PS52035"/>
    </source>
</evidence>
<dbReference type="RefSeq" id="WP_171188800.1">
    <property type="nucleotide sequence ID" value="NZ_WTPX01000121.1"/>
</dbReference>
<name>A0ABX1VGW3_9PLAN</name>
<reference evidence="5 6" key="1">
    <citation type="journal article" date="2020" name="Syst. Appl. Microbiol.">
        <title>Alienimonas chondri sp. nov., a novel planctomycete isolated from the biofilm of the red alga Chondrus crispus.</title>
        <authorList>
            <person name="Vitorino I."/>
            <person name="Albuquerque L."/>
            <person name="Wiegand S."/>
            <person name="Kallscheuer N."/>
            <person name="da Costa M.S."/>
            <person name="Lobo-da-Cunha A."/>
            <person name="Jogler C."/>
            <person name="Lage O.M."/>
        </authorList>
    </citation>
    <scope>NUCLEOTIDE SEQUENCE [LARGE SCALE GENOMIC DNA]</scope>
    <source>
        <strain evidence="5 6">LzC2</strain>
    </source>
</reference>
<evidence type="ECO:0000313" key="5">
    <source>
        <dbReference type="EMBL" id="NNJ27105.1"/>
    </source>
</evidence>
<evidence type="ECO:0000313" key="6">
    <source>
        <dbReference type="Proteomes" id="UP000609651"/>
    </source>
</evidence>
<keyword evidence="3" id="KW-0732">Signal</keyword>
<comment type="caution">
    <text evidence="5">The sequence shown here is derived from an EMBL/GenBank/DDBJ whole genome shotgun (WGS) entry which is preliminary data.</text>
</comment>
<gene>
    <name evidence="5" type="ORF">LzC2_32020</name>
</gene>
<dbReference type="InterPro" id="IPR000834">
    <property type="entry name" value="Peptidase_M14"/>
</dbReference>
<comment type="cofactor">
    <cofactor evidence="1">
        <name>Zn(2+)</name>
        <dbReference type="ChEBI" id="CHEBI:29105"/>
    </cofactor>
</comment>
<evidence type="ECO:0000256" key="1">
    <source>
        <dbReference type="ARBA" id="ARBA00001947"/>
    </source>
</evidence>
<dbReference type="PANTHER" id="PTHR12756:SF11">
    <property type="entry name" value="CYTOSOLIC CARBOXYPEPTIDASE 1"/>
    <property type="match status" value="1"/>
</dbReference>
<organism evidence="5 6">
    <name type="scientific">Alienimonas chondri</name>
    <dbReference type="NCBI Taxonomy" id="2681879"/>
    <lineage>
        <taxon>Bacteria</taxon>
        <taxon>Pseudomonadati</taxon>
        <taxon>Planctomycetota</taxon>
        <taxon>Planctomycetia</taxon>
        <taxon>Planctomycetales</taxon>
        <taxon>Planctomycetaceae</taxon>
        <taxon>Alienimonas</taxon>
    </lineage>
</organism>
<evidence type="ECO:0000256" key="3">
    <source>
        <dbReference type="SAM" id="SignalP"/>
    </source>
</evidence>
<comment type="similarity">
    <text evidence="2">Belongs to the peptidase M14 family.</text>
</comment>
<evidence type="ECO:0000256" key="2">
    <source>
        <dbReference type="PROSITE-ProRule" id="PRU01379"/>
    </source>
</evidence>
<dbReference type="InterPro" id="IPR050821">
    <property type="entry name" value="Cytosolic_carboxypeptidase"/>
</dbReference>
<keyword evidence="6" id="KW-1185">Reference proteome</keyword>
<accession>A0ABX1VGW3</accession>
<feature type="active site" description="Proton donor/acceptor" evidence="2">
    <location>
        <position position="374"/>
    </location>
</feature>
<proteinExistence type="inferred from homology"/>
<feature type="domain" description="Peptidase M14" evidence="4">
    <location>
        <begin position="143"/>
        <end position="397"/>
    </location>
</feature>
<dbReference type="PANTHER" id="PTHR12756">
    <property type="entry name" value="CYTOSOLIC CARBOXYPEPTIDASE"/>
    <property type="match status" value="1"/>
</dbReference>
<dbReference type="Proteomes" id="UP000609651">
    <property type="component" value="Unassembled WGS sequence"/>
</dbReference>
<sequence length="407" mass="45026">MTPFARSPTPWALAALLLAPAALAQETPEVAPPEIDDAAKGVVAISTEFPGGNVAVESNEPGRVGVAPDLRGDRPWFYWYFKATAERPGRVAFVFPEKVAGFNNGAIGFQGPAIREGDGAWRWMGTETVYGPGFVYHFKTKGQTVRFAVTIPYTESDLSAFIQGHQSPHLQQSVLTRSRGGREVPLLRVGEPGPKKEAILFTCRHHAVETMASFVLEGIVKEALSDSPAGIAFRERFVLYAVPFVDKDGVEAGDQGKNRRPFDHNRDYRETSLYPEVQAIRELQATHGFRYAVDLHCPTLVMDVHQLAYFIGYQTIPPTNQANVAKWTAAIKEAKAEDAPFGPLNWLREKEEDKPTCSRWFGSQPGVVMSATFEYPFAPKNAAANPADARDYGAMMLRTFVETEFER</sequence>
<protein>
    <recommendedName>
        <fullName evidence="4">Peptidase M14 domain-containing protein</fullName>
    </recommendedName>
</protein>
<dbReference type="SUPFAM" id="SSF53187">
    <property type="entry name" value="Zn-dependent exopeptidases"/>
    <property type="match status" value="1"/>
</dbReference>
<dbReference type="EMBL" id="WTPX01000121">
    <property type="protein sequence ID" value="NNJ27105.1"/>
    <property type="molecule type" value="Genomic_DNA"/>
</dbReference>
<dbReference type="PROSITE" id="PS52035">
    <property type="entry name" value="PEPTIDASE_M14"/>
    <property type="match status" value="1"/>
</dbReference>
<feature type="chain" id="PRO_5045146340" description="Peptidase M14 domain-containing protein" evidence="3">
    <location>
        <begin position="25"/>
        <end position="407"/>
    </location>
</feature>